<name>A0A4T2GKS9_STRSU</name>
<dbReference type="RefSeq" id="WP_158456446.1">
    <property type="nucleotide sequence ID" value="NZ_JAEUXD010000002.1"/>
</dbReference>
<evidence type="ECO:0000256" key="1">
    <source>
        <dbReference type="SAM" id="MobiDB-lite"/>
    </source>
</evidence>
<dbReference type="NCBIfam" id="TIGR04197">
    <property type="entry name" value="T7SS_SACOL2603"/>
    <property type="match status" value="1"/>
</dbReference>
<sequence>MIQSNSQIASQVATGIATSASNISGIGMATKDGVSSYNGNNDASTHISREKDYSTQVSHKLVEFVSLVQSMAAEFEAVDQSISRSLDQLVPSGGGQGAYSGGGRRLLTD</sequence>
<proteinExistence type="predicted"/>
<feature type="compositionally biased region" description="Gly residues" evidence="1">
    <location>
        <begin position="92"/>
        <end position="109"/>
    </location>
</feature>
<dbReference type="Proteomes" id="UP000305165">
    <property type="component" value="Unassembled WGS sequence"/>
</dbReference>
<reference evidence="2 3" key="1">
    <citation type="submission" date="2019-04" db="EMBL/GenBank/DDBJ databases">
        <title>Genome analysis of Streptococcus suis strain WUSS424.</title>
        <authorList>
            <person name="Chen H."/>
            <person name="Gao X."/>
            <person name="Wu Z."/>
        </authorList>
    </citation>
    <scope>NUCLEOTIDE SEQUENCE [LARGE SCALE GENOMIC DNA]</scope>
    <source>
        <strain evidence="2 3">WUSS424</strain>
    </source>
</reference>
<accession>A0A4T2GKS9</accession>
<dbReference type="OrthoDB" id="2236571at2"/>
<feature type="compositionally biased region" description="Polar residues" evidence="1">
    <location>
        <begin position="34"/>
        <end position="46"/>
    </location>
</feature>
<evidence type="ECO:0000313" key="3">
    <source>
        <dbReference type="Proteomes" id="UP000305165"/>
    </source>
</evidence>
<dbReference type="EMBL" id="SSXO01000004">
    <property type="protein sequence ID" value="TIH99432.1"/>
    <property type="molecule type" value="Genomic_DNA"/>
</dbReference>
<comment type="caution">
    <text evidence="2">The sequence shown here is derived from an EMBL/GenBank/DDBJ whole genome shotgun (WGS) entry which is preliminary data.</text>
</comment>
<evidence type="ECO:0000313" key="2">
    <source>
        <dbReference type="EMBL" id="TIH99432.1"/>
    </source>
</evidence>
<feature type="region of interest" description="Disordered" evidence="1">
    <location>
        <begin position="34"/>
        <end position="53"/>
    </location>
</feature>
<organism evidence="2 3">
    <name type="scientific">Streptococcus suis</name>
    <dbReference type="NCBI Taxonomy" id="1307"/>
    <lineage>
        <taxon>Bacteria</taxon>
        <taxon>Bacillati</taxon>
        <taxon>Bacillota</taxon>
        <taxon>Bacilli</taxon>
        <taxon>Lactobacillales</taxon>
        <taxon>Streptococcaceae</taxon>
        <taxon>Streptococcus</taxon>
    </lineage>
</organism>
<dbReference type="AlphaFoldDB" id="A0A4T2GKS9"/>
<feature type="region of interest" description="Disordered" evidence="1">
    <location>
        <begin position="88"/>
        <end position="109"/>
    </location>
</feature>
<protein>
    <submittedName>
        <fullName evidence="2">TIGR04197 family type VII secretion effector</fullName>
    </submittedName>
</protein>
<gene>
    <name evidence="2" type="ORF">FAJ39_07705</name>
</gene>
<dbReference type="InterPro" id="IPR021477">
    <property type="entry name" value="TVIIS_effector_SACOL2603_fam"/>
</dbReference>